<feature type="compositionally biased region" description="Polar residues" evidence="7">
    <location>
        <begin position="338"/>
        <end position="350"/>
    </location>
</feature>
<feature type="transmembrane region" description="Helical" evidence="8">
    <location>
        <begin position="76"/>
        <end position="97"/>
    </location>
</feature>
<feature type="compositionally biased region" description="Basic and acidic residues" evidence="7">
    <location>
        <begin position="187"/>
        <end position="210"/>
    </location>
</feature>
<evidence type="ECO:0000256" key="4">
    <source>
        <dbReference type="ARBA" id="ARBA00022741"/>
    </source>
</evidence>
<dbReference type="STRING" id="60172.A0A1V6RPH9"/>
<keyword evidence="8" id="KW-0812">Transmembrane</keyword>
<dbReference type="CDD" id="cd00071">
    <property type="entry name" value="GMPK"/>
    <property type="match status" value="1"/>
</dbReference>
<dbReference type="InterPro" id="IPR027417">
    <property type="entry name" value="P-loop_NTPase"/>
</dbReference>
<evidence type="ECO:0000259" key="9">
    <source>
        <dbReference type="PROSITE" id="PS50052"/>
    </source>
</evidence>
<keyword evidence="8" id="KW-1133">Transmembrane helix</keyword>
<evidence type="ECO:0000256" key="5">
    <source>
        <dbReference type="ARBA" id="ARBA00022777"/>
    </source>
</evidence>
<dbReference type="GO" id="GO:0005524">
    <property type="term" value="F:ATP binding"/>
    <property type="evidence" value="ECO:0007669"/>
    <property type="project" value="UniProtKB-KW"/>
</dbReference>
<dbReference type="SMART" id="SM00072">
    <property type="entry name" value="GuKc"/>
    <property type="match status" value="1"/>
</dbReference>
<keyword evidence="5" id="KW-0418">Kinase</keyword>
<feature type="compositionally biased region" description="Basic and acidic residues" evidence="7">
    <location>
        <begin position="380"/>
        <end position="393"/>
    </location>
</feature>
<evidence type="ECO:0000256" key="8">
    <source>
        <dbReference type="SAM" id="Phobius"/>
    </source>
</evidence>
<proteinExistence type="inferred from homology"/>
<dbReference type="PROSITE" id="PS50052">
    <property type="entry name" value="GUANYLATE_KINASE_2"/>
    <property type="match status" value="1"/>
</dbReference>
<evidence type="ECO:0000256" key="6">
    <source>
        <dbReference type="ARBA" id="ARBA00022840"/>
    </source>
</evidence>
<reference evidence="11" key="1">
    <citation type="journal article" date="2017" name="Nat. Microbiol.">
        <title>Global analysis of biosynthetic gene clusters reveals vast potential of secondary metabolite production in Penicillium species.</title>
        <authorList>
            <person name="Nielsen J.C."/>
            <person name="Grijseels S."/>
            <person name="Prigent S."/>
            <person name="Ji B."/>
            <person name="Dainat J."/>
            <person name="Nielsen K.F."/>
            <person name="Frisvad J.C."/>
            <person name="Workman M."/>
            <person name="Nielsen J."/>
        </authorList>
    </citation>
    <scope>NUCLEOTIDE SEQUENCE [LARGE SCALE GENOMIC DNA]</scope>
    <source>
        <strain evidence="11">IBT 29525</strain>
    </source>
</reference>
<dbReference type="AlphaFoldDB" id="A0A1V6RPH9"/>
<feature type="region of interest" description="Disordered" evidence="7">
    <location>
        <begin position="42"/>
        <end position="66"/>
    </location>
</feature>
<evidence type="ECO:0000313" key="10">
    <source>
        <dbReference type="EMBL" id="OQE03369.1"/>
    </source>
</evidence>
<feature type="region of interest" description="Disordered" evidence="7">
    <location>
        <begin position="187"/>
        <end position="405"/>
    </location>
</feature>
<name>A0A1V6RPH9_9EURO</name>
<dbReference type="InterPro" id="IPR008145">
    <property type="entry name" value="GK/Ca_channel_bsu"/>
</dbReference>
<keyword evidence="3" id="KW-0808">Transferase</keyword>
<evidence type="ECO:0000256" key="1">
    <source>
        <dbReference type="ARBA" id="ARBA00005790"/>
    </source>
</evidence>
<feature type="compositionally biased region" description="Basic and acidic residues" evidence="7">
    <location>
        <begin position="248"/>
        <end position="260"/>
    </location>
</feature>
<feature type="domain" description="Guanylate kinase-like" evidence="9">
    <location>
        <begin position="391"/>
        <end position="574"/>
    </location>
</feature>
<feature type="compositionally biased region" description="Polar residues" evidence="7">
    <location>
        <begin position="223"/>
        <end position="243"/>
    </location>
</feature>
<dbReference type="Gene3D" id="3.40.50.300">
    <property type="entry name" value="P-loop containing nucleotide triphosphate hydrolases"/>
    <property type="match status" value="1"/>
</dbReference>
<evidence type="ECO:0000256" key="3">
    <source>
        <dbReference type="ARBA" id="ARBA00022679"/>
    </source>
</evidence>
<dbReference type="PANTHER" id="PTHR23117">
    <property type="entry name" value="GUANYLATE KINASE-RELATED"/>
    <property type="match status" value="1"/>
</dbReference>
<dbReference type="FunFam" id="3.30.63.10:FF:000002">
    <property type="entry name" value="Guanylate kinase 1"/>
    <property type="match status" value="1"/>
</dbReference>
<dbReference type="NCBIfam" id="TIGR03263">
    <property type="entry name" value="guanyl_kin"/>
    <property type="match status" value="1"/>
</dbReference>
<evidence type="ECO:0000256" key="7">
    <source>
        <dbReference type="SAM" id="MobiDB-lite"/>
    </source>
</evidence>
<comment type="similarity">
    <text evidence="1">Belongs to the guanylate kinase family.</text>
</comment>
<dbReference type="PROSITE" id="PS00856">
    <property type="entry name" value="GUANYLATE_KINASE_1"/>
    <property type="match status" value="1"/>
</dbReference>
<keyword evidence="8" id="KW-0472">Membrane</keyword>
<dbReference type="EC" id="2.7.4.8" evidence="2"/>
<dbReference type="InterPro" id="IPR008144">
    <property type="entry name" value="Guanylate_kin-like_dom"/>
</dbReference>
<dbReference type="Proteomes" id="UP000191612">
    <property type="component" value="Unassembled WGS sequence"/>
</dbReference>
<gene>
    <name evidence="10" type="ORF">PENSOL_c001G06013</name>
</gene>
<evidence type="ECO:0000313" key="11">
    <source>
        <dbReference type="Proteomes" id="UP000191612"/>
    </source>
</evidence>
<comment type="caution">
    <text evidence="10">The sequence shown here is derived from an EMBL/GenBank/DDBJ whole genome shotgun (WGS) entry which is preliminary data.</text>
</comment>
<dbReference type="Pfam" id="PF00625">
    <property type="entry name" value="Guanylate_kin"/>
    <property type="match status" value="1"/>
</dbReference>
<feature type="compositionally biased region" description="Basic and acidic residues" evidence="7">
    <location>
        <begin position="277"/>
        <end position="287"/>
    </location>
</feature>
<organism evidence="10 11">
    <name type="scientific">Penicillium solitum</name>
    <dbReference type="NCBI Taxonomy" id="60172"/>
    <lineage>
        <taxon>Eukaryota</taxon>
        <taxon>Fungi</taxon>
        <taxon>Dikarya</taxon>
        <taxon>Ascomycota</taxon>
        <taxon>Pezizomycotina</taxon>
        <taxon>Eurotiomycetes</taxon>
        <taxon>Eurotiomycetidae</taxon>
        <taxon>Eurotiales</taxon>
        <taxon>Aspergillaceae</taxon>
        <taxon>Penicillium</taxon>
    </lineage>
</organism>
<dbReference type="EMBL" id="MDYO01000001">
    <property type="protein sequence ID" value="OQE03369.1"/>
    <property type="molecule type" value="Genomic_DNA"/>
</dbReference>
<keyword evidence="11" id="KW-1185">Reference proteome</keyword>
<keyword evidence="4" id="KW-0547">Nucleotide-binding</keyword>
<protein>
    <recommendedName>
        <fullName evidence="2">guanylate kinase</fullName>
        <ecNumber evidence="2">2.7.4.8</ecNumber>
    </recommendedName>
</protein>
<dbReference type="GO" id="GO:0004385">
    <property type="term" value="F:GMP kinase activity"/>
    <property type="evidence" value="ECO:0007669"/>
    <property type="project" value="UniProtKB-EC"/>
</dbReference>
<dbReference type="Gene3D" id="3.30.63.10">
    <property type="entry name" value="Guanylate Kinase phosphate binding domain"/>
    <property type="match status" value="1"/>
</dbReference>
<feature type="compositionally biased region" description="Polar residues" evidence="7">
    <location>
        <begin position="263"/>
        <end position="276"/>
    </location>
</feature>
<evidence type="ECO:0000256" key="2">
    <source>
        <dbReference type="ARBA" id="ARBA00012961"/>
    </source>
</evidence>
<dbReference type="SUPFAM" id="SSF52540">
    <property type="entry name" value="P-loop containing nucleoside triphosphate hydrolases"/>
    <property type="match status" value="1"/>
</dbReference>
<dbReference type="InterPro" id="IPR020590">
    <property type="entry name" value="Guanylate_kinase_CS"/>
</dbReference>
<sequence>MPPVWPIGDSPDVPGATVGGLYVRDVSIDNIADKLSSIAPNTHSLLPRTDSSTDDSGTPRYGQGTVDPHSIKMQGLMALFAIIGLLFVIGGIWFFFWAKNGGFVWRKGDWDDYKSTVLRRKGPDGKTLSNATASTKLGGGSVVGKGYTDDGYSFTEGSYTDTATTVTEEKSRRKKFRETAKEKLLRRNKHEQWEGAEDADVRAYREEKPARIGGMNREADGTYNGSDYDTSAPPTSYQQSEMSQAHDFAYEQPRRQRRDPSGFSFTQGSEDVISQTTEERRVRDPSTRRHNRRRERRSEVGPSAPPSAPSSRTSSPRKQRERRSVPQGHFTEPLDFSSAGSRSEYQYSNVDTEDSGTKSYKHPIPGLTKGYRRDGRSRRRDSLSDTKPRDRRPLVISGPSGAGKGTLIQKLIDAHPNTFELTVSHTTRQPRPGETDGISYHFVSVETYNSLKSNGGLLEDAMYTDDFYGTSKAALEEIFERQLIPILDIEMNGVQQVKINPEFDARYVFIKPRDLGVLEQRLRGRGTESEGKIQARLERARRELEFAKTAGVFDTVIVNDDLEKAYVELERFVFGL</sequence>
<dbReference type="PANTHER" id="PTHR23117:SF13">
    <property type="entry name" value="GUANYLATE KINASE"/>
    <property type="match status" value="1"/>
</dbReference>
<accession>A0A1V6RPH9</accession>
<dbReference type="GO" id="GO:0005829">
    <property type="term" value="C:cytosol"/>
    <property type="evidence" value="ECO:0007669"/>
    <property type="project" value="TreeGrafter"/>
</dbReference>
<dbReference type="InterPro" id="IPR017665">
    <property type="entry name" value="Guanylate_kinase"/>
</dbReference>
<keyword evidence="6" id="KW-0067">ATP-binding</keyword>